<dbReference type="OrthoDB" id="9770043at2"/>
<accession>A0A6B8K925</accession>
<dbReference type="AlphaFoldDB" id="A0A6B8K925"/>
<reference evidence="4 5" key="1">
    <citation type="submission" date="2019-11" db="EMBL/GenBank/DDBJ databases">
        <title>The genome sequence of Methylocystis heyeri.</title>
        <authorList>
            <person name="Oshkin I.Y."/>
            <person name="Miroshnikov K."/>
            <person name="Dedysh S.N."/>
        </authorList>
    </citation>
    <scope>NUCLEOTIDE SEQUENCE [LARGE SCALE GENOMIC DNA]</scope>
    <source>
        <strain evidence="4 5">H2</strain>
    </source>
</reference>
<keyword evidence="2" id="KW-0732">Signal</keyword>
<feature type="domain" description="Glucose/Sorbosone dehydrogenase" evidence="3">
    <location>
        <begin position="96"/>
        <end position="435"/>
    </location>
</feature>
<feature type="chain" id="PRO_5025404647" evidence="2">
    <location>
        <begin position="18"/>
        <end position="443"/>
    </location>
</feature>
<evidence type="ECO:0000313" key="4">
    <source>
        <dbReference type="EMBL" id="QGM44576.1"/>
    </source>
</evidence>
<dbReference type="KEGG" id="mhey:H2LOC_002100"/>
<evidence type="ECO:0000256" key="1">
    <source>
        <dbReference type="SAM" id="MobiDB-lite"/>
    </source>
</evidence>
<dbReference type="PANTHER" id="PTHR19328:SF53">
    <property type="entry name" value="MEMBRANE PROTEIN"/>
    <property type="match status" value="1"/>
</dbReference>
<dbReference type="Proteomes" id="UP000309061">
    <property type="component" value="Chromosome"/>
</dbReference>
<proteinExistence type="predicted"/>
<dbReference type="Gene3D" id="2.120.10.30">
    <property type="entry name" value="TolB, C-terminal domain"/>
    <property type="match status" value="1"/>
</dbReference>
<feature type="compositionally biased region" description="Low complexity" evidence="1">
    <location>
        <begin position="68"/>
        <end position="78"/>
    </location>
</feature>
<dbReference type="PANTHER" id="PTHR19328">
    <property type="entry name" value="HEDGEHOG-INTERACTING PROTEIN"/>
    <property type="match status" value="1"/>
</dbReference>
<dbReference type="EMBL" id="CP046052">
    <property type="protein sequence ID" value="QGM44576.1"/>
    <property type="molecule type" value="Genomic_DNA"/>
</dbReference>
<dbReference type="SUPFAM" id="SSF50952">
    <property type="entry name" value="Soluble quinoprotein glucose dehydrogenase"/>
    <property type="match status" value="1"/>
</dbReference>
<dbReference type="InterPro" id="IPR011042">
    <property type="entry name" value="6-blade_b-propeller_TolB-like"/>
</dbReference>
<keyword evidence="5" id="KW-1185">Reference proteome</keyword>
<sequence>MKLRWLFAIVSPAYVFLAVGPGETANEPRREAPVVFGDWRDDAPGVAHKITVDDLPAPNEAGSASRSGRMARPPAGWRPRAPEGFKVRMLAENFRGPRTMRTGPNGDIFLAESTAGNIRLLRLDESGDRFALNEVFIRGLQGPYGIAFYPPGPEPRYIYIGAETEVLRYPYAEGATKPTGPAEKIADIPGGSGHSTRDLAFSSDGATLYVAIGSETNAAEGLRTPATDNTGAVGEFGGVEKGRAQVLALDPEGGHRRPYATGLRNCSGLAPRPGSNDIWCAVNERDLLGDNLPPDYATNVEAGAFYGWPWYYIGSHPDPRHAGERPDLADKSATPDVLIQPHSAPLGMTFYDGAQFPPQYRGDAFIALHGSWNRSRLTGYKIIRLRFDDGRPTGGYEDFITGFLQDDGDVRGRPTGVAIARDGSLLFSEDGNGSIWRASYAGK</sequence>
<dbReference type="InterPro" id="IPR011041">
    <property type="entry name" value="Quinoprot_gluc/sorb_DH_b-prop"/>
</dbReference>
<gene>
    <name evidence="4" type="ORF">H2LOC_002100</name>
</gene>
<evidence type="ECO:0000259" key="3">
    <source>
        <dbReference type="Pfam" id="PF07995"/>
    </source>
</evidence>
<dbReference type="RefSeq" id="WP_136494875.1">
    <property type="nucleotide sequence ID" value="NZ_CP046052.1"/>
</dbReference>
<evidence type="ECO:0000256" key="2">
    <source>
        <dbReference type="SAM" id="SignalP"/>
    </source>
</evidence>
<name>A0A6B8K925_9HYPH</name>
<organism evidence="4 5">
    <name type="scientific">Methylocystis heyeri</name>
    <dbReference type="NCBI Taxonomy" id="391905"/>
    <lineage>
        <taxon>Bacteria</taxon>
        <taxon>Pseudomonadati</taxon>
        <taxon>Pseudomonadota</taxon>
        <taxon>Alphaproteobacteria</taxon>
        <taxon>Hyphomicrobiales</taxon>
        <taxon>Methylocystaceae</taxon>
        <taxon>Methylocystis</taxon>
    </lineage>
</organism>
<feature type="region of interest" description="Disordered" evidence="1">
    <location>
        <begin position="53"/>
        <end position="78"/>
    </location>
</feature>
<dbReference type="Pfam" id="PF07995">
    <property type="entry name" value="GSDH"/>
    <property type="match status" value="1"/>
</dbReference>
<protein>
    <submittedName>
        <fullName evidence="4">Sorbosone dehydrogenase family protein</fullName>
    </submittedName>
</protein>
<feature type="signal peptide" evidence="2">
    <location>
        <begin position="1"/>
        <end position="17"/>
    </location>
</feature>
<evidence type="ECO:0000313" key="5">
    <source>
        <dbReference type="Proteomes" id="UP000309061"/>
    </source>
</evidence>
<dbReference type="InterPro" id="IPR012938">
    <property type="entry name" value="Glc/Sorbosone_DH"/>
</dbReference>